<dbReference type="AlphaFoldDB" id="A0A9W6K4K2"/>
<feature type="domain" description="RNA polymerase sigma factor 70 region 4 type 2" evidence="5">
    <location>
        <begin position="104"/>
        <end position="153"/>
    </location>
</feature>
<evidence type="ECO:0000313" key="8">
    <source>
        <dbReference type="Proteomes" id="UP001143328"/>
    </source>
</evidence>
<protein>
    <submittedName>
        <fullName evidence="7">RNA polymerase sigma factor</fullName>
    </submittedName>
</protein>
<name>A0A9W6K4K2_9PSED</name>
<evidence type="ECO:0000313" key="7">
    <source>
        <dbReference type="EMBL" id="GLK89341.1"/>
    </source>
</evidence>
<dbReference type="Pfam" id="PF08281">
    <property type="entry name" value="Sigma70_r4_2"/>
    <property type="match status" value="1"/>
</dbReference>
<comment type="caution">
    <text evidence="7">The sequence shown here is derived from an EMBL/GenBank/DDBJ whole genome shotgun (WGS) entry which is preliminary data.</text>
</comment>
<dbReference type="InterPro" id="IPR039425">
    <property type="entry name" value="RNA_pol_sigma-70-like"/>
</dbReference>
<feature type="domain" description="PhyR sigma2" evidence="6">
    <location>
        <begin position="10"/>
        <end position="61"/>
    </location>
</feature>
<keyword evidence="3" id="KW-0731">Sigma factor</keyword>
<evidence type="ECO:0000256" key="4">
    <source>
        <dbReference type="ARBA" id="ARBA00023163"/>
    </source>
</evidence>
<dbReference type="InterPro" id="IPR013324">
    <property type="entry name" value="RNA_pol_sigma_r3/r4-like"/>
</dbReference>
<dbReference type="InterPro" id="IPR053866">
    <property type="entry name" value="PhyR_sigma2"/>
</dbReference>
<dbReference type="PANTHER" id="PTHR43133">
    <property type="entry name" value="RNA POLYMERASE ECF-TYPE SIGMA FACTO"/>
    <property type="match status" value="1"/>
</dbReference>
<dbReference type="CDD" id="cd06171">
    <property type="entry name" value="Sigma70_r4"/>
    <property type="match status" value="1"/>
</dbReference>
<dbReference type="InterPro" id="IPR013325">
    <property type="entry name" value="RNA_pol_sigma_r2"/>
</dbReference>
<dbReference type="Gene3D" id="1.10.1740.10">
    <property type="match status" value="1"/>
</dbReference>
<dbReference type="Proteomes" id="UP001143328">
    <property type="component" value="Unassembled WGS sequence"/>
</dbReference>
<gene>
    <name evidence="7" type="ORF">GCM10017655_24030</name>
</gene>
<comment type="similarity">
    <text evidence="1">Belongs to the sigma-70 factor family. ECF subfamily.</text>
</comment>
<dbReference type="GO" id="GO:0016987">
    <property type="term" value="F:sigma factor activity"/>
    <property type="evidence" value="ECO:0007669"/>
    <property type="project" value="UniProtKB-KW"/>
</dbReference>
<evidence type="ECO:0000256" key="1">
    <source>
        <dbReference type="ARBA" id="ARBA00010641"/>
    </source>
</evidence>
<reference evidence="7" key="1">
    <citation type="journal article" date="2014" name="Int. J. Syst. Evol. Microbiol.">
        <title>Complete genome sequence of Corynebacterium casei LMG S-19264T (=DSM 44701T), isolated from a smear-ripened cheese.</title>
        <authorList>
            <consortium name="US DOE Joint Genome Institute (JGI-PGF)"/>
            <person name="Walter F."/>
            <person name="Albersmeier A."/>
            <person name="Kalinowski J."/>
            <person name="Ruckert C."/>
        </authorList>
    </citation>
    <scope>NUCLEOTIDE SEQUENCE</scope>
    <source>
        <strain evidence="7">VKM B-2935</strain>
    </source>
</reference>
<dbReference type="InterPro" id="IPR036388">
    <property type="entry name" value="WH-like_DNA-bd_sf"/>
</dbReference>
<dbReference type="GO" id="GO:0003677">
    <property type="term" value="F:DNA binding"/>
    <property type="evidence" value="ECO:0007669"/>
    <property type="project" value="InterPro"/>
</dbReference>
<dbReference type="RefSeq" id="WP_271195544.1">
    <property type="nucleotide sequence ID" value="NZ_BSFN01000006.1"/>
</dbReference>
<dbReference type="InterPro" id="IPR014284">
    <property type="entry name" value="RNA_pol_sigma-70_dom"/>
</dbReference>
<dbReference type="SUPFAM" id="SSF88659">
    <property type="entry name" value="Sigma3 and sigma4 domains of RNA polymerase sigma factors"/>
    <property type="match status" value="1"/>
</dbReference>
<evidence type="ECO:0000259" key="5">
    <source>
        <dbReference type="Pfam" id="PF08281"/>
    </source>
</evidence>
<keyword evidence="8" id="KW-1185">Reference proteome</keyword>
<keyword evidence="4" id="KW-0804">Transcription</keyword>
<dbReference type="Gene3D" id="1.10.10.10">
    <property type="entry name" value="Winged helix-like DNA-binding domain superfamily/Winged helix DNA-binding domain"/>
    <property type="match status" value="1"/>
</dbReference>
<dbReference type="InterPro" id="IPR013249">
    <property type="entry name" value="RNA_pol_sigma70_r4_t2"/>
</dbReference>
<accession>A0A9W6K4K2</accession>
<reference evidence="7" key="2">
    <citation type="submission" date="2023-01" db="EMBL/GenBank/DDBJ databases">
        <authorList>
            <person name="Sun Q."/>
            <person name="Evtushenko L."/>
        </authorList>
    </citation>
    <scope>NUCLEOTIDE SEQUENCE</scope>
    <source>
        <strain evidence="7">VKM B-2935</strain>
    </source>
</reference>
<evidence type="ECO:0000256" key="2">
    <source>
        <dbReference type="ARBA" id="ARBA00023015"/>
    </source>
</evidence>
<dbReference type="GO" id="GO:0006352">
    <property type="term" value="P:DNA-templated transcription initiation"/>
    <property type="evidence" value="ECO:0007669"/>
    <property type="project" value="InterPro"/>
</dbReference>
<dbReference type="EMBL" id="BSFN01000006">
    <property type="protein sequence ID" value="GLK89341.1"/>
    <property type="molecule type" value="Genomic_DNA"/>
</dbReference>
<dbReference type="SUPFAM" id="SSF88946">
    <property type="entry name" value="Sigma2 domain of RNA polymerase sigma factors"/>
    <property type="match status" value="1"/>
</dbReference>
<evidence type="ECO:0000259" key="6">
    <source>
        <dbReference type="Pfam" id="PF22029"/>
    </source>
</evidence>
<proteinExistence type="inferred from homology"/>
<keyword evidence="2" id="KW-0805">Transcription regulation</keyword>
<dbReference type="Pfam" id="PF22029">
    <property type="entry name" value="PhyR_sigma2"/>
    <property type="match status" value="1"/>
</dbReference>
<organism evidence="7 8">
    <name type="scientific">Pseudomonas turukhanskensis</name>
    <dbReference type="NCBI Taxonomy" id="1806536"/>
    <lineage>
        <taxon>Bacteria</taxon>
        <taxon>Pseudomonadati</taxon>
        <taxon>Pseudomonadota</taxon>
        <taxon>Gammaproteobacteria</taxon>
        <taxon>Pseudomonadales</taxon>
        <taxon>Pseudomonadaceae</taxon>
        <taxon>Pseudomonas</taxon>
    </lineage>
</organism>
<dbReference type="NCBIfam" id="TIGR02937">
    <property type="entry name" value="sigma70-ECF"/>
    <property type="match status" value="1"/>
</dbReference>
<evidence type="ECO:0000256" key="3">
    <source>
        <dbReference type="ARBA" id="ARBA00023082"/>
    </source>
</evidence>
<sequence>MHGIDNQLRDLLPRLRRFAQSLTRHPASADDLVQASLEKALGAWASKQPDGDLRAWLFAILYRQFLDTQRSASRYRRLLTLFGGGQDDHHVPSAERTVVAQTTLAAFERLPHEQRAILLWVTVEGLRYQEIADILGVPIGTVMSRLSRARQALRQLSEGEITTPSLRVLK</sequence>
<dbReference type="PANTHER" id="PTHR43133:SF25">
    <property type="entry name" value="RNA POLYMERASE SIGMA FACTOR RFAY-RELATED"/>
    <property type="match status" value="1"/>
</dbReference>